<keyword evidence="2 3" id="KW-0378">Hydrolase</keyword>
<dbReference type="GO" id="GO:0016787">
    <property type="term" value="F:hydrolase activity"/>
    <property type="evidence" value="ECO:0007669"/>
    <property type="project" value="UniProtKB-KW"/>
</dbReference>
<dbReference type="EC" id="3.1.1.-" evidence="3"/>
<evidence type="ECO:0000256" key="2">
    <source>
        <dbReference type="ARBA" id="ARBA00022801"/>
    </source>
</evidence>
<dbReference type="OrthoDB" id="6846267at2759"/>
<proteinExistence type="inferred from homology"/>
<dbReference type="InterPro" id="IPR019826">
    <property type="entry name" value="Carboxylesterase_B_AS"/>
</dbReference>
<sequence>METTTRPIQKSLGAHGSIQGLTISAKSRDLCHYFGGVRYALPPLQRWRRARRLPTSFSYGTPQAPGQCDKGAGVCPQPGFINLAPENPDVWDEDCFQTNVWVPTGQPPKGGWPVFVFIHGGWLQFGSPNGFNAGALLGETDFKAVVVMPAYRVNLFGFLYSSELEQDAAAVGETVGNHGFWDQRLALEWTKQYIHLFGGNPDKITISGYSAGANSVFHQLAYDLRQPDDQIIVRQAIMFSNSPAVQPKSPAETQTQFNQLLAALSIPQTLSGPEKLARMRALPPKTLLDAAKDIEVHQFRPTTDGGFVIPSLFSSLDSGEFAAKLVSRNIRLMLGECRDESHLYATWFPPKGNTLSALRTRLIADYPEHIVDTVLPLHYPTGQLPAGCTDWTKDAWGRIYADMQVHQMQRGLIHALTSNKAGVNAEHLLYRYRIEFRASCIDAKMPAEWGVTHSSDYPIWFWGNGDILTESEKRVTHEAFIGPLARFVQKTRDDEFGWGTSGFGVRTMKTDGSVEITQDRLWEEGVRVWKAVRAADLAREKMQLSTSSKL</sequence>
<dbReference type="InterPro" id="IPR002018">
    <property type="entry name" value="CarbesteraseB"/>
</dbReference>
<dbReference type="PANTHER" id="PTHR43142:SF4">
    <property type="entry name" value="CARBOXYLIC ESTER HYDROLASE"/>
    <property type="match status" value="1"/>
</dbReference>
<evidence type="ECO:0000256" key="3">
    <source>
        <dbReference type="RuleBase" id="RU361235"/>
    </source>
</evidence>
<keyword evidence="6" id="KW-1185">Reference proteome</keyword>
<evidence type="ECO:0000259" key="4">
    <source>
        <dbReference type="Pfam" id="PF00135"/>
    </source>
</evidence>
<dbReference type="EMBL" id="MLKD01000023">
    <property type="protein sequence ID" value="OQE16634.1"/>
    <property type="molecule type" value="Genomic_DNA"/>
</dbReference>
<dbReference type="Proteomes" id="UP000191285">
    <property type="component" value="Unassembled WGS sequence"/>
</dbReference>
<evidence type="ECO:0000313" key="6">
    <source>
        <dbReference type="Proteomes" id="UP000191285"/>
    </source>
</evidence>
<dbReference type="STRING" id="303698.A0A1V6SSH5"/>
<dbReference type="Gene3D" id="3.40.50.1820">
    <property type="entry name" value="alpha/beta hydrolase"/>
    <property type="match status" value="1"/>
</dbReference>
<organism evidence="5 6">
    <name type="scientific">Penicillium steckii</name>
    <dbReference type="NCBI Taxonomy" id="303698"/>
    <lineage>
        <taxon>Eukaryota</taxon>
        <taxon>Fungi</taxon>
        <taxon>Dikarya</taxon>
        <taxon>Ascomycota</taxon>
        <taxon>Pezizomycotina</taxon>
        <taxon>Eurotiomycetes</taxon>
        <taxon>Eurotiomycetidae</taxon>
        <taxon>Eurotiales</taxon>
        <taxon>Aspergillaceae</taxon>
        <taxon>Penicillium</taxon>
    </lineage>
</organism>
<dbReference type="AlphaFoldDB" id="A0A1V6SSH5"/>
<reference evidence="6" key="1">
    <citation type="journal article" date="2017" name="Nat. Microbiol.">
        <title>Global analysis of biosynthetic gene clusters reveals vast potential of secondary metabolite production in Penicillium species.</title>
        <authorList>
            <person name="Nielsen J.C."/>
            <person name="Grijseels S."/>
            <person name="Prigent S."/>
            <person name="Ji B."/>
            <person name="Dainat J."/>
            <person name="Nielsen K.F."/>
            <person name="Frisvad J.C."/>
            <person name="Workman M."/>
            <person name="Nielsen J."/>
        </authorList>
    </citation>
    <scope>NUCLEOTIDE SEQUENCE [LARGE SCALE GENOMIC DNA]</scope>
    <source>
        <strain evidence="6">IBT 24891</strain>
    </source>
</reference>
<dbReference type="GO" id="GO:0072330">
    <property type="term" value="P:monocarboxylic acid biosynthetic process"/>
    <property type="evidence" value="ECO:0007669"/>
    <property type="project" value="UniProtKB-ARBA"/>
</dbReference>
<comment type="caution">
    <text evidence="5">The sequence shown here is derived from an EMBL/GenBank/DDBJ whole genome shotgun (WGS) entry which is preliminary data.</text>
</comment>
<dbReference type="GO" id="GO:0017000">
    <property type="term" value="P:antibiotic biosynthetic process"/>
    <property type="evidence" value="ECO:0007669"/>
    <property type="project" value="UniProtKB-ARBA"/>
</dbReference>
<gene>
    <name evidence="5" type="ORF">PENSTE_c023G04303</name>
</gene>
<feature type="domain" description="Carboxylesterase type B" evidence="4">
    <location>
        <begin position="15"/>
        <end position="490"/>
    </location>
</feature>
<evidence type="ECO:0000313" key="5">
    <source>
        <dbReference type="EMBL" id="OQE16634.1"/>
    </source>
</evidence>
<comment type="similarity">
    <text evidence="1 3">Belongs to the type-B carboxylesterase/lipase family.</text>
</comment>
<protein>
    <recommendedName>
        <fullName evidence="3">Carboxylic ester hydrolase</fullName>
        <ecNumber evidence="3">3.1.1.-</ecNumber>
    </recommendedName>
</protein>
<dbReference type="PANTHER" id="PTHR43142">
    <property type="entry name" value="CARBOXYLIC ESTER HYDROLASE"/>
    <property type="match status" value="1"/>
</dbReference>
<evidence type="ECO:0000256" key="1">
    <source>
        <dbReference type="ARBA" id="ARBA00005964"/>
    </source>
</evidence>
<name>A0A1V6SSH5_9EURO</name>
<accession>A0A1V6SSH5</accession>
<dbReference type="PROSITE" id="PS00122">
    <property type="entry name" value="CARBOXYLESTERASE_B_1"/>
    <property type="match status" value="1"/>
</dbReference>
<dbReference type="Pfam" id="PF00135">
    <property type="entry name" value="COesterase"/>
    <property type="match status" value="1"/>
</dbReference>
<dbReference type="InterPro" id="IPR029058">
    <property type="entry name" value="AB_hydrolase_fold"/>
</dbReference>
<dbReference type="SUPFAM" id="SSF53474">
    <property type="entry name" value="alpha/beta-Hydrolases"/>
    <property type="match status" value="1"/>
</dbReference>